<sequence length="378" mass="39101">MRRAGVVVVGAGLAGVSVAEALRAGGYAEPVTLVGDEPGDPYDRPPLSKEVLADPSTENILRAKEFYTDNAIELVTGTAVREVGPESVLLAGGRVVPASAVVLATGGRARPLPVPGGQLCHVLRTRADAERIAVLLAPGVRLVVVGAGLVGAEVASSAKDLGCDVVLVDPLDLPLAGAVGTLVAEFLRERQRSAGVRLVTAGVAAVEEAADGLRVLLTDGSALSGDLVVAGVGITPELALARAAGVGVAQGILVHPDFRTEVPGILAVGDVAQIRGRERVEHWEFAQVSGRAAAAAILGQQVPDLPPPWWWTDRHGDHVEVTGRVPAAHTPVLDGSATDGRFTAYWLEEGRVVAAVAVNQGRHSRTVRRQVQERATLG</sequence>
<dbReference type="SUPFAM" id="SSF51905">
    <property type="entry name" value="FAD/NAD(P)-binding domain"/>
    <property type="match status" value="1"/>
</dbReference>
<evidence type="ECO:0000256" key="1">
    <source>
        <dbReference type="ARBA" id="ARBA00001974"/>
    </source>
</evidence>
<dbReference type="InterPro" id="IPR023753">
    <property type="entry name" value="FAD/NAD-binding_dom"/>
</dbReference>
<dbReference type="EMBL" id="SGXD01000002">
    <property type="protein sequence ID" value="RZS89659.1"/>
    <property type="molecule type" value="Genomic_DNA"/>
</dbReference>
<reference evidence="7 8" key="1">
    <citation type="submission" date="2019-02" db="EMBL/GenBank/DDBJ databases">
        <title>Genomic Encyclopedia of Type Strains, Phase IV (KMG-IV): sequencing the most valuable type-strain genomes for metagenomic binning, comparative biology and taxonomic classification.</title>
        <authorList>
            <person name="Goeker M."/>
        </authorList>
    </citation>
    <scope>NUCLEOTIDE SEQUENCE [LARGE SCALE GENOMIC DNA]</scope>
    <source>
        <strain evidence="7 8">DSM 45622</strain>
    </source>
</reference>
<keyword evidence="4" id="KW-0560">Oxidoreductase</keyword>
<name>A0A4V2F4K7_9ACTN</name>
<dbReference type="PRINTS" id="PR00368">
    <property type="entry name" value="FADPNR"/>
</dbReference>
<dbReference type="AlphaFoldDB" id="A0A4V2F4K7"/>
<dbReference type="Pfam" id="PF07992">
    <property type="entry name" value="Pyr_redox_2"/>
    <property type="match status" value="1"/>
</dbReference>
<dbReference type="InterPro" id="IPR050446">
    <property type="entry name" value="FAD-oxidoreductase/Apoptosis"/>
</dbReference>
<evidence type="ECO:0000256" key="4">
    <source>
        <dbReference type="ARBA" id="ARBA00023002"/>
    </source>
</evidence>
<dbReference type="PRINTS" id="PR00469">
    <property type="entry name" value="PNDRDTASEII"/>
</dbReference>
<feature type="domain" description="Reductase C-terminal" evidence="6">
    <location>
        <begin position="309"/>
        <end position="376"/>
    </location>
</feature>
<dbReference type="Gene3D" id="3.50.50.60">
    <property type="entry name" value="FAD/NAD(P)-binding domain"/>
    <property type="match status" value="2"/>
</dbReference>
<dbReference type="Gene3D" id="3.30.390.30">
    <property type="match status" value="1"/>
</dbReference>
<dbReference type="Proteomes" id="UP000293638">
    <property type="component" value="Unassembled WGS sequence"/>
</dbReference>
<evidence type="ECO:0000259" key="6">
    <source>
        <dbReference type="Pfam" id="PF14759"/>
    </source>
</evidence>
<dbReference type="RefSeq" id="WP_165400171.1">
    <property type="nucleotide sequence ID" value="NZ_SGXD01000002.1"/>
</dbReference>
<evidence type="ECO:0000313" key="8">
    <source>
        <dbReference type="Proteomes" id="UP000293638"/>
    </source>
</evidence>
<organism evidence="7 8">
    <name type="scientific">Motilibacter rhizosphaerae</name>
    <dbReference type="NCBI Taxonomy" id="598652"/>
    <lineage>
        <taxon>Bacteria</taxon>
        <taxon>Bacillati</taxon>
        <taxon>Actinomycetota</taxon>
        <taxon>Actinomycetes</taxon>
        <taxon>Motilibacterales</taxon>
        <taxon>Motilibacteraceae</taxon>
        <taxon>Motilibacter</taxon>
    </lineage>
</organism>
<keyword evidence="3" id="KW-0274">FAD</keyword>
<protein>
    <submittedName>
        <fullName evidence="7">NAD/ferredoxin-dependent reductase-like protein</fullName>
    </submittedName>
</protein>
<dbReference type="PANTHER" id="PTHR43557:SF2">
    <property type="entry name" value="RIESKE DOMAIN-CONTAINING PROTEIN-RELATED"/>
    <property type="match status" value="1"/>
</dbReference>
<dbReference type="InterPro" id="IPR016156">
    <property type="entry name" value="FAD/NAD-linked_Rdtase_dimer_sf"/>
</dbReference>
<evidence type="ECO:0000256" key="2">
    <source>
        <dbReference type="ARBA" id="ARBA00022630"/>
    </source>
</evidence>
<dbReference type="Pfam" id="PF14759">
    <property type="entry name" value="Reductase_C"/>
    <property type="match status" value="1"/>
</dbReference>
<accession>A0A4V2F4K7</accession>
<dbReference type="GO" id="GO:0005737">
    <property type="term" value="C:cytoplasm"/>
    <property type="evidence" value="ECO:0007669"/>
    <property type="project" value="TreeGrafter"/>
</dbReference>
<comment type="cofactor">
    <cofactor evidence="1">
        <name>FAD</name>
        <dbReference type="ChEBI" id="CHEBI:57692"/>
    </cofactor>
</comment>
<dbReference type="GO" id="GO:0016651">
    <property type="term" value="F:oxidoreductase activity, acting on NAD(P)H"/>
    <property type="evidence" value="ECO:0007669"/>
    <property type="project" value="TreeGrafter"/>
</dbReference>
<evidence type="ECO:0000256" key="3">
    <source>
        <dbReference type="ARBA" id="ARBA00022827"/>
    </source>
</evidence>
<keyword evidence="8" id="KW-1185">Reference proteome</keyword>
<proteinExistence type="predicted"/>
<dbReference type="InterPro" id="IPR028202">
    <property type="entry name" value="Reductase_C"/>
</dbReference>
<keyword evidence="2" id="KW-0285">Flavoprotein</keyword>
<dbReference type="InterPro" id="IPR036188">
    <property type="entry name" value="FAD/NAD-bd_sf"/>
</dbReference>
<comment type="caution">
    <text evidence="7">The sequence shown here is derived from an EMBL/GenBank/DDBJ whole genome shotgun (WGS) entry which is preliminary data.</text>
</comment>
<evidence type="ECO:0000259" key="5">
    <source>
        <dbReference type="Pfam" id="PF07992"/>
    </source>
</evidence>
<dbReference type="SUPFAM" id="SSF55424">
    <property type="entry name" value="FAD/NAD-linked reductases, dimerisation (C-terminal) domain"/>
    <property type="match status" value="1"/>
</dbReference>
<gene>
    <name evidence="7" type="ORF">EV189_1430</name>
</gene>
<evidence type="ECO:0000313" key="7">
    <source>
        <dbReference type="EMBL" id="RZS89659.1"/>
    </source>
</evidence>
<dbReference type="PANTHER" id="PTHR43557">
    <property type="entry name" value="APOPTOSIS-INDUCING FACTOR 1"/>
    <property type="match status" value="1"/>
</dbReference>
<feature type="domain" description="FAD/NAD(P)-binding" evidence="5">
    <location>
        <begin position="6"/>
        <end position="289"/>
    </location>
</feature>